<comment type="caution">
    <text evidence="1">The sequence shown here is derived from an EMBL/GenBank/DDBJ whole genome shotgun (WGS) entry which is preliminary data.</text>
</comment>
<reference evidence="1 2" key="1">
    <citation type="journal article" date="2023" name="G3 (Bethesda)">
        <title>A chromosome-length genome assembly and annotation of blackberry (Rubus argutus, cv. 'Hillquist').</title>
        <authorList>
            <person name="Bruna T."/>
            <person name="Aryal R."/>
            <person name="Dudchenko O."/>
            <person name="Sargent D.J."/>
            <person name="Mead D."/>
            <person name="Buti M."/>
            <person name="Cavallini A."/>
            <person name="Hytonen T."/>
            <person name="Andres J."/>
            <person name="Pham M."/>
            <person name="Weisz D."/>
            <person name="Mascagni F."/>
            <person name="Usai G."/>
            <person name="Natali L."/>
            <person name="Bassil N."/>
            <person name="Fernandez G.E."/>
            <person name="Lomsadze A."/>
            <person name="Armour M."/>
            <person name="Olukolu B."/>
            <person name="Poorten T."/>
            <person name="Britton C."/>
            <person name="Davik J."/>
            <person name="Ashrafi H."/>
            <person name="Aiden E.L."/>
            <person name="Borodovsky M."/>
            <person name="Worthington M."/>
        </authorList>
    </citation>
    <scope>NUCLEOTIDE SEQUENCE [LARGE SCALE GENOMIC DNA]</scope>
    <source>
        <strain evidence="1">PI 553951</strain>
    </source>
</reference>
<organism evidence="1 2">
    <name type="scientific">Rubus argutus</name>
    <name type="common">Southern blackberry</name>
    <dbReference type="NCBI Taxonomy" id="59490"/>
    <lineage>
        <taxon>Eukaryota</taxon>
        <taxon>Viridiplantae</taxon>
        <taxon>Streptophyta</taxon>
        <taxon>Embryophyta</taxon>
        <taxon>Tracheophyta</taxon>
        <taxon>Spermatophyta</taxon>
        <taxon>Magnoliopsida</taxon>
        <taxon>eudicotyledons</taxon>
        <taxon>Gunneridae</taxon>
        <taxon>Pentapetalae</taxon>
        <taxon>rosids</taxon>
        <taxon>fabids</taxon>
        <taxon>Rosales</taxon>
        <taxon>Rosaceae</taxon>
        <taxon>Rosoideae</taxon>
        <taxon>Rosoideae incertae sedis</taxon>
        <taxon>Rubus</taxon>
    </lineage>
</organism>
<name>A0AAW1Y429_RUBAR</name>
<evidence type="ECO:0000313" key="1">
    <source>
        <dbReference type="EMBL" id="KAK9943165.1"/>
    </source>
</evidence>
<sequence length="67" mass="6871">MQRGRARRGLGHEDQSSSLGGTVAWLTAEHGAGGFGIGRDSGLVAVDRGARARLFGENTGTPVSFTG</sequence>
<keyword evidence="2" id="KW-1185">Reference proteome</keyword>
<dbReference type="Proteomes" id="UP001457282">
    <property type="component" value="Unassembled WGS sequence"/>
</dbReference>
<protein>
    <submittedName>
        <fullName evidence="1">Uncharacterized protein</fullName>
    </submittedName>
</protein>
<accession>A0AAW1Y429</accession>
<gene>
    <name evidence="1" type="ORF">M0R45_008783</name>
</gene>
<proteinExistence type="predicted"/>
<dbReference type="EMBL" id="JBEDUW010000002">
    <property type="protein sequence ID" value="KAK9943165.1"/>
    <property type="molecule type" value="Genomic_DNA"/>
</dbReference>
<evidence type="ECO:0000313" key="2">
    <source>
        <dbReference type="Proteomes" id="UP001457282"/>
    </source>
</evidence>
<dbReference type="AlphaFoldDB" id="A0AAW1Y429"/>